<dbReference type="Gene3D" id="3.40.720.10">
    <property type="entry name" value="Alkaline Phosphatase, subunit A"/>
    <property type="match status" value="1"/>
</dbReference>
<reference evidence="6 7" key="1">
    <citation type="journal article" date="2013" name="Int. J. Syst. Evol. Microbiol.">
        <title>Ilumatobacter nonamiense sp. nov. and Ilumatobacter coccineum sp. nov., isolated from seashore sand.</title>
        <authorList>
            <person name="Matsumoto A."/>
            <person name="Kasai H."/>
            <person name="Matsuo Y."/>
            <person name="Shizuri Y."/>
            <person name="Ichikawa N."/>
            <person name="Fujita N."/>
            <person name="Omura S."/>
            <person name="Takahashi Y."/>
        </authorList>
    </citation>
    <scope>NUCLEOTIDE SEQUENCE [LARGE SCALE GENOMIC DNA]</scope>
    <source>
        <strain evidence="7">NBRC 103263 / KCTC 29153 / YM16-304</strain>
    </source>
</reference>
<dbReference type="EC" id="3.1.6.-" evidence="6"/>
<dbReference type="Pfam" id="PF00884">
    <property type="entry name" value="Sulfatase"/>
    <property type="match status" value="1"/>
</dbReference>
<dbReference type="EMBL" id="AP012057">
    <property type="protein sequence ID" value="BAN04208.1"/>
    <property type="molecule type" value="Genomic_DNA"/>
</dbReference>
<evidence type="ECO:0000256" key="3">
    <source>
        <dbReference type="ARBA" id="ARBA00022801"/>
    </source>
</evidence>
<dbReference type="KEGG" id="aym:YM304_38940"/>
<dbReference type="PANTHER" id="PTHR43108:SF6">
    <property type="entry name" value="N-SULPHOGLUCOSAMINE SULPHOHYDROLASE"/>
    <property type="match status" value="1"/>
</dbReference>
<dbReference type="PANTHER" id="PTHR43108">
    <property type="entry name" value="N-ACETYLGLUCOSAMINE-6-SULFATASE FAMILY MEMBER"/>
    <property type="match status" value="1"/>
</dbReference>
<evidence type="ECO:0000256" key="4">
    <source>
        <dbReference type="ARBA" id="ARBA00023180"/>
    </source>
</evidence>
<proteinExistence type="inferred from homology"/>
<protein>
    <submittedName>
        <fullName evidence="6">Putative sulfatase</fullName>
        <ecNumber evidence="6">3.1.6.-</ecNumber>
    </submittedName>
</protein>
<keyword evidence="4" id="KW-0325">Glycoprotein</keyword>
<dbReference type="SUPFAM" id="SSF53649">
    <property type="entry name" value="Alkaline phosphatase-like"/>
    <property type="match status" value="1"/>
</dbReference>
<organism evidence="6 7">
    <name type="scientific">Ilumatobacter coccineus (strain NBRC 103263 / KCTC 29153 / YM16-304)</name>
    <dbReference type="NCBI Taxonomy" id="1313172"/>
    <lineage>
        <taxon>Bacteria</taxon>
        <taxon>Bacillati</taxon>
        <taxon>Actinomycetota</taxon>
        <taxon>Acidimicrobiia</taxon>
        <taxon>Acidimicrobiales</taxon>
        <taxon>Ilumatobacteraceae</taxon>
        <taxon>Ilumatobacter</taxon>
    </lineage>
</organism>
<dbReference type="RefSeq" id="WP_015443455.1">
    <property type="nucleotide sequence ID" value="NC_020520.1"/>
</dbReference>
<dbReference type="Proteomes" id="UP000011863">
    <property type="component" value="Chromosome"/>
</dbReference>
<comment type="similarity">
    <text evidence="1">Belongs to the sulfatase family.</text>
</comment>
<keyword evidence="7" id="KW-1185">Reference proteome</keyword>
<sequence>MAPKQPNLLFIMSDDHAAHAISAYGSRINETPHLDRIAEGGMRFDAAFCTNSICAPSRAAILTGTYNHVNEVTTLATHLDNSLWTFPKALQAAGYQTSMFGKWHLGHGDAHDPTGFDHWRVLPGQGHYHNPVFIDSEKGIVERGGYVTDLITNDCLRRLDRRDPDRPFALFCHHKAPHRTWEPDARHFTMYDDVEIPYPDTFRDTLEGRAEVVQAVKMRMLDLDPIVDLKATVPPGLTLDEEIDWRYQRYIKDYLRVVASIDDNVGRMLDYLDDNDLADDTIVVYTSDQGFFLGDHGWFDKRLMYEESLAMPLLVRYPAAVAPAQVCDDIVVNVDFGPTLLDLCGVEPADHVQGRSFAPLLRGESPDDWPESMYYRYWMHNDGAHAVPAHYGVRTRTHKLICYYNDPLDQPGARGPANPVEWELFDLVADPLEVDNIHGAPGTEAITAELMAELERLQAEVGDQPFTPAD</sequence>
<evidence type="ECO:0000313" key="7">
    <source>
        <dbReference type="Proteomes" id="UP000011863"/>
    </source>
</evidence>
<dbReference type="AlphaFoldDB" id="A0A6C7EI37"/>
<dbReference type="CDD" id="cd16031">
    <property type="entry name" value="G6S_like"/>
    <property type="match status" value="1"/>
</dbReference>
<dbReference type="OrthoDB" id="9777306at2"/>
<evidence type="ECO:0000256" key="2">
    <source>
        <dbReference type="ARBA" id="ARBA00022729"/>
    </source>
</evidence>
<dbReference type="InterPro" id="IPR017850">
    <property type="entry name" value="Alkaline_phosphatase_core_sf"/>
</dbReference>
<keyword evidence="3 6" id="KW-0378">Hydrolase</keyword>
<feature type="domain" description="Sulfatase N-terminal" evidence="5">
    <location>
        <begin position="6"/>
        <end position="346"/>
    </location>
</feature>
<gene>
    <name evidence="6" type="ORF">YM304_38940</name>
</gene>
<evidence type="ECO:0000256" key="1">
    <source>
        <dbReference type="ARBA" id="ARBA00008779"/>
    </source>
</evidence>
<dbReference type="InterPro" id="IPR000917">
    <property type="entry name" value="Sulfatase_N"/>
</dbReference>
<keyword evidence="2" id="KW-0732">Signal</keyword>
<dbReference type="InterPro" id="IPR024607">
    <property type="entry name" value="Sulfatase_CS"/>
</dbReference>
<name>A0A6C7EI37_ILUCY</name>
<accession>A0A6C7EI37</accession>
<dbReference type="GO" id="GO:0016787">
    <property type="term" value="F:hydrolase activity"/>
    <property type="evidence" value="ECO:0007669"/>
    <property type="project" value="UniProtKB-KW"/>
</dbReference>
<dbReference type="PROSITE" id="PS00523">
    <property type="entry name" value="SULFATASE_1"/>
    <property type="match status" value="1"/>
</dbReference>
<evidence type="ECO:0000259" key="5">
    <source>
        <dbReference type="Pfam" id="PF00884"/>
    </source>
</evidence>
<evidence type="ECO:0000313" key="6">
    <source>
        <dbReference type="EMBL" id="BAN04208.1"/>
    </source>
</evidence>